<evidence type="ECO:0000256" key="1">
    <source>
        <dbReference type="SAM" id="Phobius"/>
    </source>
</evidence>
<keyword evidence="1" id="KW-0812">Transmembrane</keyword>
<reference evidence="3" key="1">
    <citation type="journal article" date="2015" name="Nat. Genet.">
        <title>The genome and transcriptome of the zoonotic hookworm Ancylostoma ceylanicum identify infection-specific gene families.</title>
        <authorList>
            <person name="Schwarz E.M."/>
            <person name="Hu Y."/>
            <person name="Antoshechkin I."/>
            <person name="Miller M.M."/>
            <person name="Sternberg P.W."/>
            <person name="Aroian R.V."/>
        </authorList>
    </citation>
    <scope>NUCLEOTIDE SEQUENCE</scope>
    <source>
        <strain evidence="3">HY135</strain>
    </source>
</reference>
<proteinExistence type="predicted"/>
<dbReference type="Proteomes" id="UP000024635">
    <property type="component" value="Unassembled WGS sequence"/>
</dbReference>
<dbReference type="OrthoDB" id="10491347at2759"/>
<dbReference type="AlphaFoldDB" id="A0A016UR44"/>
<feature type="transmembrane region" description="Helical" evidence="1">
    <location>
        <begin position="116"/>
        <end position="133"/>
    </location>
</feature>
<evidence type="ECO:0000313" key="2">
    <source>
        <dbReference type="EMBL" id="EYC16963.1"/>
    </source>
</evidence>
<keyword evidence="3" id="KW-1185">Reference proteome</keyword>
<organism evidence="2 3">
    <name type="scientific">Ancylostoma ceylanicum</name>
    <dbReference type="NCBI Taxonomy" id="53326"/>
    <lineage>
        <taxon>Eukaryota</taxon>
        <taxon>Metazoa</taxon>
        <taxon>Ecdysozoa</taxon>
        <taxon>Nematoda</taxon>
        <taxon>Chromadorea</taxon>
        <taxon>Rhabditida</taxon>
        <taxon>Rhabditina</taxon>
        <taxon>Rhabditomorpha</taxon>
        <taxon>Strongyloidea</taxon>
        <taxon>Ancylostomatidae</taxon>
        <taxon>Ancylostomatinae</taxon>
        <taxon>Ancylostoma</taxon>
    </lineage>
</organism>
<protein>
    <submittedName>
        <fullName evidence="2">Uncharacterized protein</fullName>
    </submittedName>
</protein>
<sequence>MVKSAFISCISRFFHSVSSLPVSLQFPKTPQFGKIFSARISASAAFKSKSRSRRRLGAHRFRRSRLLPGLSRSTCSKFWHPPSLFGRVLLIFQHVSFGQCYAVGTYRMILLRLQQLILLVFVTYTIALAAVWSKVSRVFKITRKAESELDSDTFVRLSSDTKNNRNILRALASSAQSMLSGRSSYDYHLALEDDVNDMKELGTAAGHRFHLSGLADWIEAPRDAANLPHIIQATRSQDPCEKEYAFGEMLKVVERLDPLAHVTLVDSALSCVVDWIKERPLIERHVSMVLDPLPLLVDYASRHESLRRHIDPMIAYLVRELGYPAVLLSNLSMIP</sequence>
<comment type="caution">
    <text evidence="2">The sequence shown here is derived from an EMBL/GenBank/DDBJ whole genome shotgun (WGS) entry which is preliminary data.</text>
</comment>
<dbReference type="EMBL" id="JARK01001368">
    <property type="protein sequence ID" value="EYC16963.1"/>
    <property type="molecule type" value="Genomic_DNA"/>
</dbReference>
<evidence type="ECO:0000313" key="3">
    <source>
        <dbReference type="Proteomes" id="UP000024635"/>
    </source>
</evidence>
<gene>
    <name evidence="2" type="primary">Acey_s0032.g2592</name>
    <name evidence="2" type="ORF">Y032_0032g2592</name>
</gene>
<keyword evidence="1" id="KW-1133">Transmembrane helix</keyword>
<name>A0A016UR44_9BILA</name>
<keyword evidence="1" id="KW-0472">Membrane</keyword>
<accession>A0A016UR44</accession>